<keyword evidence="3" id="KW-0639">Primosome</keyword>
<evidence type="ECO:0000313" key="9">
    <source>
        <dbReference type="EMBL" id="KAK6626788.1"/>
    </source>
</evidence>
<proteinExistence type="predicted"/>
<keyword evidence="4" id="KW-0235">DNA replication</keyword>
<feature type="domain" description="DNA primase large subunit C-terminal" evidence="8">
    <location>
        <begin position="259"/>
        <end position="376"/>
    </location>
</feature>
<evidence type="ECO:0000256" key="7">
    <source>
        <dbReference type="ARBA" id="ARBA00023014"/>
    </source>
</evidence>
<organism evidence="9 10">
    <name type="scientific">Polyplax serrata</name>
    <name type="common">Common mouse louse</name>
    <dbReference type="NCBI Taxonomy" id="468196"/>
    <lineage>
        <taxon>Eukaryota</taxon>
        <taxon>Metazoa</taxon>
        <taxon>Ecdysozoa</taxon>
        <taxon>Arthropoda</taxon>
        <taxon>Hexapoda</taxon>
        <taxon>Insecta</taxon>
        <taxon>Pterygota</taxon>
        <taxon>Neoptera</taxon>
        <taxon>Paraneoptera</taxon>
        <taxon>Psocodea</taxon>
        <taxon>Troctomorpha</taxon>
        <taxon>Phthiraptera</taxon>
        <taxon>Anoplura</taxon>
        <taxon>Polyplacidae</taxon>
        <taxon>Polyplax</taxon>
    </lineage>
</organism>
<dbReference type="Gene3D" id="1.20.930.80">
    <property type="match status" value="1"/>
</dbReference>
<accession>A0ABR1AS69</accession>
<evidence type="ECO:0000313" key="10">
    <source>
        <dbReference type="Proteomes" id="UP001359485"/>
    </source>
</evidence>
<evidence type="ECO:0000259" key="8">
    <source>
        <dbReference type="Pfam" id="PF04104"/>
    </source>
</evidence>
<dbReference type="Pfam" id="PF04104">
    <property type="entry name" value="DNA_primase_lrg"/>
    <property type="match status" value="1"/>
</dbReference>
<keyword evidence="10" id="KW-1185">Reference proteome</keyword>
<keyword evidence="5" id="KW-0479">Metal-binding</keyword>
<dbReference type="InterPro" id="IPR007238">
    <property type="entry name" value="DNA_primase_lsu_euk/arc"/>
</dbReference>
<evidence type="ECO:0000256" key="1">
    <source>
        <dbReference type="ARBA" id="ARBA00001966"/>
    </source>
</evidence>
<evidence type="ECO:0000256" key="2">
    <source>
        <dbReference type="ARBA" id="ARBA00022485"/>
    </source>
</evidence>
<comment type="caution">
    <text evidence="9">The sequence shown here is derived from an EMBL/GenBank/DDBJ whole genome shotgun (WGS) entry which is preliminary data.</text>
</comment>
<keyword evidence="7" id="KW-0411">Iron-sulfur</keyword>
<keyword evidence="6" id="KW-0408">Iron</keyword>
<dbReference type="Proteomes" id="UP001359485">
    <property type="component" value="Unassembled WGS sequence"/>
</dbReference>
<reference evidence="9 10" key="1">
    <citation type="submission" date="2023-09" db="EMBL/GenBank/DDBJ databases">
        <title>Genomes of two closely related lineages of the louse Polyplax serrata with different host specificities.</title>
        <authorList>
            <person name="Martinu J."/>
            <person name="Tarabai H."/>
            <person name="Stefka J."/>
            <person name="Hypsa V."/>
        </authorList>
    </citation>
    <scope>NUCLEOTIDE SEQUENCE [LARGE SCALE GENOMIC DNA]</scope>
    <source>
        <strain evidence="9">98ZLc_SE</strain>
    </source>
</reference>
<dbReference type="EMBL" id="JAWJWF010000045">
    <property type="protein sequence ID" value="KAK6626788.1"/>
    <property type="molecule type" value="Genomic_DNA"/>
</dbReference>
<dbReference type="PANTHER" id="PTHR10537">
    <property type="entry name" value="DNA PRIMASE LARGE SUBUNIT"/>
    <property type="match status" value="1"/>
</dbReference>
<evidence type="ECO:0000256" key="6">
    <source>
        <dbReference type="ARBA" id="ARBA00023004"/>
    </source>
</evidence>
<comment type="cofactor">
    <cofactor evidence="1">
        <name>[4Fe-4S] cluster</name>
        <dbReference type="ChEBI" id="CHEBI:49883"/>
    </cofactor>
</comment>
<sequence length="385" mass="44477">MDLDLVESILLKRSQRYQSIVSSQIETEELKCYDKVSHLLMCFIACDYPSFVDTYLQGELKMFLNKLNTISYSDILQELTVMLLKVKYMAQCEEVKAFYEKELQMLNLVLDTTSNLVLNGLHIFGDSHSEQCEELTMTLPFTFLPELVGKRKVEVNLGRVRFTCGQWRIIAEVAYSHFLELELHLLKRSKNIRQVIYSLEDDRLRQVIKRFTNVLKGRRYIGGMVPLKAEDIDSASRCFPPCMANLHQVLRRAHRLSYESRYKYQIEHIYGLIGNREPKTCHSCPKFIDESQSKTDGGCPFQHCSQDDLMKAIPRGMLAMPDIEDMLQYKSSGMPQRACLAYLLCQKKMLLSKHSSLSVKPISNSLAYVISPLQYYNIAKRGDAE</sequence>
<protein>
    <recommendedName>
        <fullName evidence="8">DNA primase large subunit C-terminal domain-containing protein</fullName>
    </recommendedName>
</protein>
<gene>
    <name evidence="9" type="ORF">RUM44_009265</name>
</gene>
<dbReference type="PANTHER" id="PTHR10537:SF3">
    <property type="entry name" value="DNA PRIMASE LARGE SUBUNIT"/>
    <property type="match status" value="1"/>
</dbReference>
<keyword evidence="2" id="KW-0004">4Fe-4S</keyword>
<evidence type="ECO:0000256" key="4">
    <source>
        <dbReference type="ARBA" id="ARBA00022705"/>
    </source>
</evidence>
<dbReference type="InterPro" id="IPR058560">
    <property type="entry name" value="DNA_primase_C"/>
</dbReference>
<evidence type="ECO:0000256" key="3">
    <source>
        <dbReference type="ARBA" id="ARBA00022515"/>
    </source>
</evidence>
<evidence type="ECO:0000256" key="5">
    <source>
        <dbReference type="ARBA" id="ARBA00022723"/>
    </source>
</evidence>
<name>A0ABR1AS69_POLSC</name>